<dbReference type="Gene3D" id="3.30.70.2650">
    <property type="match status" value="1"/>
</dbReference>
<dbReference type="STRING" id="1798381.A2721_02950"/>
<protein>
    <recommendedName>
        <fullName evidence="1">Transcriptional repressor PaaX-like central Cas2-like domain-containing protein</fullName>
    </recommendedName>
</protein>
<reference evidence="2 3" key="1">
    <citation type="journal article" date="2016" name="Nat. Commun.">
        <title>Thousands of microbial genomes shed light on interconnected biogeochemical processes in an aquifer system.</title>
        <authorList>
            <person name="Anantharaman K."/>
            <person name="Brown C.T."/>
            <person name="Hug L.A."/>
            <person name="Sharon I."/>
            <person name="Castelle C.J."/>
            <person name="Probst A.J."/>
            <person name="Thomas B.C."/>
            <person name="Singh A."/>
            <person name="Wilkins M.J."/>
            <person name="Karaoz U."/>
            <person name="Brodie E.L."/>
            <person name="Williams K.H."/>
            <person name="Hubbard S.S."/>
            <person name="Banfield J.F."/>
        </authorList>
    </citation>
    <scope>NUCLEOTIDE SEQUENCE [LARGE SCALE GENOMIC DNA]</scope>
</reference>
<dbReference type="InterPro" id="IPR048846">
    <property type="entry name" value="PaaX-like_central"/>
</dbReference>
<dbReference type="EMBL" id="MFJK01000006">
    <property type="protein sequence ID" value="OGG19606.1"/>
    <property type="molecule type" value="Genomic_DNA"/>
</dbReference>
<evidence type="ECO:0000313" key="3">
    <source>
        <dbReference type="Proteomes" id="UP000177871"/>
    </source>
</evidence>
<accession>A0A1F6A4P4</accession>
<dbReference type="AlphaFoldDB" id="A0A1F6A4P4"/>
<dbReference type="Gene3D" id="1.20.58.1460">
    <property type="match status" value="1"/>
</dbReference>
<organism evidence="2 3">
    <name type="scientific">Candidatus Gottesmanbacteria bacterium RIFCSPHIGHO2_01_FULL_47_48</name>
    <dbReference type="NCBI Taxonomy" id="1798381"/>
    <lineage>
        <taxon>Bacteria</taxon>
        <taxon>Candidatus Gottesmaniibacteriota</taxon>
    </lineage>
</organism>
<proteinExistence type="predicted"/>
<dbReference type="GO" id="GO:0006351">
    <property type="term" value="P:DNA-templated transcription"/>
    <property type="evidence" value="ECO:0007669"/>
    <property type="project" value="TreeGrafter"/>
</dbReference>
<sequence length="284" mass="33286">MRKLLKPKEVLLLGLAGLLDVYQEVKDPFGVAAEGAKNIYGFVPRRYRRQNFSRVVEGGLRTGEIEKILKNGEVYLRLTSIGRKKIIREFPMLSFQKKKWDGKWRVVIFDISEVNKNIRDIFRIKLKELGFGMLQESVWVTPHDYVSDLREFLETKGLSTMVFVLEVSDILAGDKDYLVNKIWGVNAIHKRYWDLLVRIENWKRLWVANRGREQQPTDYEVETGGNVDRKLQELADEARDIRLEYLQVILADPMLPRELLPKGWLSDMVKREIRKVLMEPLPKS</sequence>
<gene>
    <name evidence="2" type="ORF">A2721_02950</name>
</gene>
<dbReference type="PANTHER" id="PTHR30319">
    <property type="entry name" value="PHENYLACETIC ACID REGULATOR-RELATED TRANSCRIPTIONAL REPRESSOR"/>
    <property type="match status" value="1"/>
</dbReference>
<dbReference type="Proteomes" id="UP000177871">
    <property type="component" value="Unassembled WGS sequence"/>
</dbReference>
<name>A0A1F6A4P4_9BACT</name>
<evidence type="ECO:0000313" key="2">
    <source>
        <dbReference type="EMBL" id="OGG19606.1"/>
    </source>
</evidence>
<comment type="caution">
    <text evidence="2">The sequence shown here is derived from an EMBL/GenBank/DDBJ whole genome shotgun (WGS) entry which is preliminary data.</text>
</comment>
<dbReference type="PANTHER" id="PTHR30319:SF1">
    <property type="entry name" value="TRANSCRIPTIONAL REPRESSOR PAAX"/>
    <property type="match status" value="1"/>
</dbReference>
<feature type="domain" description="Transcriptional repressor PaaX-like central Cas2-like" evidence="1">
    <location>
        <begin position="98"/>
        <end position="174"/>
    </location>
</feature>
<evidence type="ECO:0000259" key="1">
    <source>
        <dbReference type="Pfam" id="PF20803"/>
    </source>
</evidence>
<dbReference type="Pfam" id="PF20803">
    <property type="entry name" value="PaaX_M"/>
    <property type="match status" value="1"/>
</dbReference>